<evidence type="ECO:0000256" key="3">
    <source>
        <dbReference type="ARBA" id="ARBA00023125"/>
    </source>
</evidence>
<dbReference type="Gene3D" id="3.40.190.10">
    <property type="entry name" value="Periplasmic binding protein-like II"/>
    <property type="match status" value="2"/>
</dbReference>
<comment type="similarity">
    <text evidence="1">Belongs to the LysR transcriptional regulatory family.</text>
</comment>
<evidence type="ECO:0000256" key="1">
    <source>
        <dbReference type="ARBA" id="ARBA00009437"/>
    </source>
</evidence>
<reference evidence="6 7" key="1">
    <citation type="submission" date="2024-01" db="EMBL/GenBank/DDBJ databases">
        <title>Genome mining of biosynthetic gene clusters to explore secondary metabolites of Streptomyces sp.</title>
        <authorList>
            <person name="Baig A."/>
            <person name="Ajitkumar Shintre N."/>
            <person name="Kumar H."/>
            <person name="Anbarasu A."/>
            <person name="Ramaiah S."/>
        </authorList>
    </citation>
    <scope>NUCLEOTIDE SEQUENCE [LARGE SCALE GENOMIC DNA]</scope>
    <source>
        <strain evidence="6 7">A01</strain>
    </source>
</reference>
<dbReference type="SUPFAM" id="SSF53850">
    <property type="entry name" value="Periplasmic binding protein-like II"/>
    <property type="match status" value="1"/>
</dbReference>
<dbReference type="Pfam" id="PF00126">
    <property type="entry name" value="HTH_1"/>
    <property type="match status" value="1"/>
</dbReference>
<keyword evidence="4" id="KW-0804">Transcription</keyword>
<gene>
    <name evidence="6" type="ORF">VSQ78_08175</name>
</gene>
<evidence type="ECO:0000259" key="5">
    <source>
        <dbReference type="PROSITE" id="PS50931"/>
    </source>
</evidence>
<accession>A0ABV5DSY3</accession>
<dbReference type="Pfam" id="PF03466">
    <property type="entry name" value="LysR_substrate"/>
    <property type="match status" value="1"/>
</dbReference>
<protein>
    <submittedName>
        <fullName evidence="6">LysR substrate-binding domain-containing protein</fullName>
    </submittedName>
</protein>
<dbReference type="InterPro" id="IPR036388">
    <property type="entry name" value="WH-like_DNA-bd_sf"/>
</dbReference>
<dbReference type="InterPro" id="IPR036390">
    <property type="entry name" value="WH_DNA-bd_sf"/>
</dbReference>
<proteinExistence type="inferred from homology"/>
<dbReference type="Proteomes" id="UP001585053">
    <property type="component" value="Unassembled WGS sequence"/>
</dbReference>
<evidence type="ECO:0000313" key="7">
    <source>
        <dbReference type="Proteomes" id="UP001585053"/>
    </source>
</evidence>
<dbReference type="InterPro" id="IPR000847">
    <property type="entry name" value="LysR_HTH_N"/>
</dbReference>
<evidence type="ECO:0000313" key="6">
    <source>
        <dbReference type="EMBL" id="MFB8767677.1"/>
    </source>
</evidence>
<dbReference type="CDD" id="cd08423">
    <property type="entry name" value="PBP2_LTTR_like_6"/>
    <property type="match status" value="1"/>
</dbReference>
<dbReference type="PANTHER" id="PTHR30346">
    <property type="entry name" value="TRANSCRIPTIONAL DUAL REGULATOR HCAR-RELATED"/>
    <property type="match status" value="1"/>
</dbReference>
<name>A0ABV5DSY3_9ACTN</name>
<comment type="caution">
    <text evidence="6">The sequence shown here is derived from an EMBL/GenBank/DDBJ whole genome shotgun (WGS) entry which is preliminary data.</text>
</comment>
<organism evidence="6 7">
    <name type="scientific">Nocardiopsis alba</name>
    <dbReference type="NCBI Taxonomy" id="53437"/>
    <lineage>
        <taxon>Bacteria</taxon>
        <taxon>Bacillati</taxon>
        <taxon>Actinomycetota</taxon>
        <taxon>Actinomycetes</taxon>
        <taxon>Streptosporangiales</taxon>
        <taxon>Nocardiopsidaceae</taxon>
        <taxon>Nocardiopsis</taxon>
    </lineage>
</organism>
<evidence type="ECO:0000256" key="4">
    <source>
        <dbReference type="ARBA" id="ARBA00023163"/>
    </source>
</evidence>
<dbReference type="Gene3D" id="1.10.10.10">
    <property type="entry name" value="Winged helix-like DNA-binding domain superfamily/Winged helix DNA-binding domain"/>
    <property type="match status" value="1"/>
</dbReference>
<keyword evidence="2" id="KW-0805">Transcription regulation</keyword>
<feature type="domain" description="HTH lysR-type" evidence="5">
    <location>
        <begin position="8"/>
        <end position="65"/>
    </location>
</feature>
<dbReference type="PROSITE" id="PS50931">
    <property type="entry name" value="HTH_LYSR"/>
    <property type="match status" value="1"/>
</dbReference>
<keyword evidence="7" id="KW-1185">Reference proteome</keyword>
<dbReference type="SUPFAM" id="SSF46785">
    <property type="entry name" value="Winged helix' DNA-binding domain"/>
    <property type="match status" value="1"/>
</dbReference>
<dbReference type="InterPro" id="IPR005119">
    <property type="entry name" value="LysR_subst-bd"/>
</dbReference>
<dbReference type="EMBL" id="JAYMRS010000002">
    <property type="protein sequence ID" value="MFB8767677.1"/>
    <property type="molecule type" value="Genomic_DNA"/>
</dbReference>
<keyword evidence="3" id="KW-0238">DNA-binding</keyword>
<evidence type="ECO:0000256" key="2">
    <source>
        <dbReference type="ARBA" id="ARBA00023015"/>
    </source>
</evidence>
<sequence>MSVKMTDWDLRKLRVLRTLQELGTVRATAEALSMTPSAVSQQLSSLSQQVGVALLEAHGRRVRLTDAAHVLLRHTDVVLAQLERAEAELDGFVRGEAGRVRIGAFATAIPTLVVPTLKILRRTRPDLRTRVHQADAAEVYELLAAGEIDIGLSLAAQASSDQDGRYERGELLADPLDVALPVQHRLASAPALGLRDLADEPWIYGASGPWRDITIAACAQAGFVPEQGHVASDWRAILDMVAAGLGVALIPRLAAAADTPEVALRTPQIDQPRRHVVWAVRAGAGQRPQIEATLRALAETASTLRAANVQSR</sequence>
<dbReference type="PANTHER" id="PTHR30346:SF29">
    <property type="entry name" value="LYSR SUBSTRATE-BINDING"/>
    <property type="match status" value="1"/>
</dbReference>